<evidence type="ECO:0000313" key="3">
    <source>
        <dbReference type="Proteomes" id="UP001215598"/>
    </source>
</evidence>
<dbReference type="Proteomes" id="UP001215598">
    <property type="component" value="Unassembled WGS sequence"/>
</dbReference>
<sequence length="90" mass="9247">SLSSSGTGPEVSFTGGTGKPNDFVISKVVGDIPDPTDPSFDIDWQAIDAVSGGLATQVFRIDTIGGQPPAACVAGDADIQVKFTAKLFLY</sequence>
<accession>A0AAD7GED5</accession>
<name>A0AAD7GED5_9AGAR</name>
<dbReference type="Pfam" id="PF11937">
    <property type="entry name" value="DUF3455"/>
    <property type="match status" value="1"/>
</dbReference>
<proteinExistence type="predicted"/>
<dbReference type="InterPro" id="IPR021851">
    <property type="entry name" value="DUF3455"/>
</dbReference>
<keyword evidence="3" id="KW-1185">Reference proteome</keyword>
<dbReference type="AlphaFoldDB" id="A0AAD7GED5"/>
<organism evidence="2 3">
    <name type="scientific">Mycena metata</name>
    <dbReference type="NCBI Taxonomy" id="1033252"/>
    <lineage>
        <taxon>Eukaryota</taxon>
        <taxon>Fungi</taxon>
        <taxon>Dikarya</taxon>
        <taxon>Basidiomycota</taxon>
        <taxon>Agaricomycotina</taxon>
        <taxon>Agaricomycetes</taxon>
        <taxon>Agaricomycetidae</taxon>
        <taxon>Agaricales</taxon>
        <taxon>Marasmiineae</taxon>
        <taxon>Mycenaceae</taxon>
        <taxon>Mycena</taxon>
    </lineage>
</organism>
<protein>
    <submittedName>
        <fullName evidence="2">Uncharacterized protein</fullName>
    </submittedName>
</protein>
<comment type="caution">
    <text evidence="2">The sequence shown here is derived from an EMBL/GenBank/DDBJ whole genome shotgun (WGS) entry which is preliminary data.</text>
</comment>
<dbReference type="EMBL" id="JARKIB010000840">
    <property type="protein sequence ID" value="KAJ7690566.1"/>
    <property type="molecule type" value="Genomic_DNA"/>
</dbReference>
<evidence type="ECO:0000256" key="1">
    <source>
        <dbReference type="SAM" id="MobiDB-lite"/>
    </source>
</evidence>
<reference evidence="2" key="1">
    <citation type="submission" date="2023-03" db="EMBL/GenBank/DDBJ databases">
        <title>Massive genome expansion in bonnet fungi (Mycena s.s.) driven by repeated elements and novel gene families across ecological guilds.</title>
        <authorList>
            <consortium name="Lawrence Berkeley National Laboratory"/>
            <person name="Harder C.B."/>
            <person name="Miyauchi S."/>
            <person name="Viragh M."/>
            <person name="Kuo A."/>
            <person name="Thoen E."/>
            <person name="Andreopoulos B."/>
            <person name="Lu D."/>
            <person name="Skrede I."/>
            <person name="Drula E."/>
            <person name="Henrissat B."/>
            <person name="Morin E."/>
            <person name="Kohler A."/>
            <person name="Barry K."/>
            <person name="LaButti K."/>
            <person name="Morin E."/>
            <person name="Salamov A."/>
            <person name="Lipzen A."/>
            <person name="Mereny Z."/>
            <person name="Hegedus B."/>
            <person name="Baldrian P."/>
            <person name="Stursova M."/>
            <person name="Weitz H."/>
            <person name="Taylor A."/>
            <person name="Grigoriev I.V."/>
            <person name="Nagy L.G."/>
            <person name="Martin F."/>
            <person name="Kauserud H."/>
        </authorList>
    </citation>
    <scope>NUCLEOTIDE SEQUENCE</scope>
    <source>
        <strain evidence="2">CBHHK182m</strain>
    </source>
</reference>
<feature type="non-terminal residue" evidence="2">
    <location>
        <position position="1"/>
    </location>
</feature>
<gene>
    <name evidence="2" type="ORF">B0H16DRAFT_1239094</name>
</gene>
<evidence type="ECO:0000313" key="2">
    <source>
        <dbReference type="EMBL" id="KAJ7690566.1"/>
    </source>
</evidence>
<feature type="non-terminal residue" evidence="2">
    <location>
        <position position="90"/>
    </location>
</feature>
<feature type="region of interest" description="Disordered" evidence="1">
    <location>
        <begin position="1"/>
        <end position="21"/>
    </location>
</feature>